<name>A0ACB8R6M1_9AGAM</name>
<organism evidence="1 2">
    <name type="scientific">Auriscalpium vulgare</name>
    <dbReference type="NCBI Taxonomy" id="40419"/>
    <lineage>
        <taxon>Eukaryota</taxon>
        <taxon>Fungi</taxon>
        <taxon>Dikarya</taxon>
        <taxon>Basidiomycota</taxon>
        <taxon>Agaricomycotina</taxon>
        <taxon>Agaricomycetes</taxon>
        <taxon>Russulales</taxon>
        <taxon>Auriscalpiaceae</taxon>
        <taxon>Auriscalpium</taxon>
    </lineage>
</organism>
<proteinExistence type="predicted"/>
<sequence length="538" mass="55938">MAVDTPWPHRPRGMEDPEADMIKAVVRRPARTASSFLPPPTIVSVACTLSVSSLAVIVSMSQGKSSSPPPPNGPPASASSAATRVGKSRRFSFYAVVGGEQIGVFSEWLVAAPLVTGWPGAQFCGFHTLDKAASAYHTAIAAHPNPPPEHPASLVFHFADRAATAGDVEAAAAGEDEATDDPVDAPSHAAAHGHASHAHATAAAPPPPPPAPSAQPAPPPPSPVVAATIPVVAAPTSVVTTSALPAASSSSAHQKSKAPFRPPSQEELDALSDVMQSLELDELLQYLIGRRNPPLHDEPSEEQPVVMTVALNRDPESGEVAPGYRVVTRTYAPPDVRDDAPPDVRDDDIFSTAPPSPSSTGSIISLTSTPSASPSLSSLTMTSAGSGDTANQRVTAELNMPINAGSSAACPCPSIPLNVAVTTSVHEERSEMPLGAPRTDLNGGEASTSRSTERRASMALLAALMSCFSGALLRAQIGIDDGDEWYAVVRGHVTGIFRGPLQNVRAFVVNFPNAFFCGFRTRDAALAWFVDHEHDKAA</sequence>
<dbReference type="EMBL" id="MU276266">
    <property type="protein sequence ID" value="KAI0039760.1"/>
    <property type="molecule type" value="Genomic_DNA"/>
</dbReference>
<dbReference type="Proteomes" id="UP000814033">
    <property type="component" value="Unassembled WGS sequence"/>
</dbReference>
<comment type="caution">
    <text evidence="1">The sequence shown here is derived from an EMBL/GenBank/DDBJ whole genome shotgun (WGS) entry which is preliminary data.</text>
</comment>
<reference evidence="1" key="1">
    <citation type="submission" date="2021-02" db="EMBL/GenBank/DDBJ databases">
        <authorList>
            <consortium name="DOE Joint Genome Institute"/>
            <person name="Ahrendt S."/>
            <person name="Looney B.P."/>
            <person name="Miyauchi S."/>
            <person name="Morin E."/>
            <person name="Drula E."/>
            <person name="Courty P.E."/>
            <person name="Chicoki N."/>
            <person name="Fauchery L."/>
            <person name="Kohler A."/>
            <person name="Kuo A."/>
            <person name="Labutti K."/>
            <person name="Pangilinan J."/>
            <person name="Lipzen A."/>
            <person name="Riley R."/>
            <person name="Andreopoulos W."/>
            <person name="He G."/>
            <person name="Johnson J."/>
            <person name="Barry K.W."/>
            <person name="Grigoriev I.V."/>
            <person name="Nagy L."/>
            <person name="Hibbett D."/>
            <person name="Henrissat B."/>
            <person name="Matheny P.B."/>
            <person name="Labbe J."/>
            <person name="Martin F."/>
        </authorList>
    </citation>
    <scope>NUCLEOTIDE SEQUENCE</scope>
    <source>
        <strain evidence="1">FP105234-sp</strain>
    </source>
</reference>
<keyword evidence="2" id="KW-1185">Reference proteome</keyword>
<evidence type="ECO:0000313" key="2">
    <source>
        <dbReference type="Proteomes" id="UP000814033"/>
    </source>
</evidence>
<accession>A0ACB8R6M1</accession>
<gene>
    <name evidence="1" type="ORF">FA95DRAFT_1612323</name>
</gene>
<evidence type="ECO:0000313" key="1">
    <source>
        <dbReference type="EMBL" id="KAI0039760.1"/>
    </source>
</evidence>
<protein>
    <submittedName>
        <fullName evidence="1">Uncharacterized protein</fullName>
    </submittedName>
</protein>
<reference evidence="1" key="2">
    <citation type="journal article" date="2022" name="New Phytol.">
        <title>Evolutionary transition to the ectomycorrhizal habit in the genomes of a hyperdiverse lineage of mushroom-forming fungi.</title>
        <authorList>
            <person name="Looney B."/>
            <person name="Miyauchi S."/>
            <person name="Morin E."/>
            <person name="Drula E."/>
            <person name="Courty P.E."/>
            <person name="Kohler A."/>
            <person name="Kuo A."/>
            <person name="LaButti K."/>
            <person name="Pangilinan J."/>
            <person name="Lipzen A."/>
            <person name="Riley R."/>
            <person name="Andreopoulos W."/>
            <person name="He G."/>
            <person name="Johnson J."/>
            <person name="Nolan M."/>
            <person name="Tritt A."/>
            <person name="Barry K.W."/>
            <person name="Grigoriev I.V."/>
            <person name="Nagy L.G."/>
            <person name="Hibbett D."/>
            <person name="Henrissat B."/>
            <person name="Matheny P.B."/>
            <person name="Labbe J."/>
            <person name="Martin F.M."/>
        </authorList>
    </citation>
    <scope>NUCLEOTIDE SEQUENCE</scope>
    <source>
        <strain evidence="1">FP105234-sp</strain>
    </source>
</reference>